<organism evidence="1 2">
    <name type="scientific">Actinoplanes utahensis</name>
    <dbReference type="NCBI Taxonomy" id="1869"/>
    <lineage>
        <taxon>Bacteria</taxon>
        <taxon>Bacillati</taxon>
        <taxon>Actinomycetota</taxon>
        <taxon>Actinomycetes</taxon>
        <taxon>Micromonosporales</taxon>
        <taxon>Micromonosporaceae</taxon>
        <taxon>Actinoplanes</taxon>
    </lineage>
</organism>
<dbReference type="Proteomes" id="UP000054537">
    <property type="component" value="Unassembled WGS sequence"/>
</dbReference>
<dbReference type="EMBL" id="JRTT01000130">
    <property type="protein sequence ID" value="KHD73596.1"/>
    <property type="molecule type" value="Genomic_DNA"/>
</dbReference>
<keyword evidence="2" id="KW-1185">Reference proteome</keyword>
<evidence type="ECO:0000313" key="1">
    <source>
        <dbReference type="EMBL" id="KHD73596.1"/>
    </source>
</evidence>
<name>A0A0A6UDN0_ACTUT</name>
<sequence>MYMTDEWLDPAEVLVLQPLEDSPLPLRELRLSDETTLRELAGLLAPGLISLEARGLVEVRRFRHWPAQWDDGVPLTGDDLARECGRPEAWSDEPGETVFAAHITRAGHRLL</sequence>
<gene>
    <name evidence="1" type="ORF">MB27_34325</name>
</gene>
<comment type="caution">
    <text evidence="1">The sequence shown here is derived from an EMBL/GenBank/DDBJ whole genome shotgun (WGS) entry which is preliminary data.</text>
</comment>
<dbReference type="STRING" id="1869.MB27_34325"/>
<protein>
    <submittedName>
        <fullName evidence="1">Uncharacterized protein</fullName>
    </submittedName>
</protein>
<evidence type="ECO:0000313" key="2">
    <source>
        <dbReference type="Proteomes" id="UP000054537"/>
    </source>
</evidence>
<reference evidence="1 2" key="1">
    <citation type="submission" date="2014-10" db="EMBL/GenBank/DDBJ databases">
        <title>Draft genome sequence of Actinoplanes utahensis NRRL 12052.</title>
        <authorList>
            <person name="Velasco-Bucheli B."/>
            <person name="del Cerro C."/>
            <person name="Hormigo D."/>
            <person name="Garcia J.L."/>
            <person name="Acebal C."/>
            <person name="Arroyo M."/>
            <person name="de la Mata I."/>
        </authorList>
    </citation>
    <scope>NUCLEOTIDE SEQUENCE [LARGE SCALE GENOMIC DNA]</scope>
    <source>
        <strain evidence="1 2">NRRL 12052</strain>
    </source>
</reference>
<proteinExistence type="predicted"/>
<dbReference type="AlphaFoldDB" id="A0A0A6UDN0"/>
<accession>A0A0A6UDN0</accession>